<gene>
    <name evidence="2" type="ORF">EV421DRAFT_1739258</name>
</gene>
<accession>A0AA39MKI4</accession>
<keyword evidence="3" id="KW-1185">Reference proteome</keyword>
<feature type="compositionally biased region" description="Basic and acidic residues" evidence="1">
    <location>
        <begin position="78"/>
        <end position="99"/>
    </location>
</feature>
<evidence type="ECO:0000313" key="2">
    <source>
        <dbReference type="EMBL" id="KAK0437059.1"/>
    </source>
</evidence>
<comment type="caution">
    <text evidence="2">The sequence shown here is derived from an EMBL/GenBank/DDBJ whole genome shotgun (WGS) entry which is preliminary data.</text>
</comment>
<feature type="compositionally biased region" description="Basic and acidic residues" evidence="1">
    <location>
        <begin position="106"/>
        <end position="116"/>
    </location>
</feature>
<organism evidence="2 3">
    <name type="scientific">Armillaria borealis</name>
    <dbReference type="NCBI Taxonomy" id="47425"/>
    <lineage>
        <taxon>Eukaryota</taxon>
        <taxon>Fungi</taxon>
        <taxon>Dikarya</taxon>
        <taxon>Basidiomycota</taxon>
        <taxon>Agaricomycotina</taxon>
        <taxon>Agaricomycetes</taxon>
        <taxon>Agaricomycetidae</taxon>
        <taxon>Agaricales</taxon>
        <taxon>Marasmiineae</taxon>
        <taxon>Physalacriaceae</taxon>
        <taxon>Armillaria</taxon>
    </lineage>
</organism>
<reference evidence="2" key="1">
    <citation type="submission" date="2023-06" db="EMBL/GenBank/DDBJ databases">
        <authorList>
            <consortium name="Lawrence Berkeley National Laboratory"/>
            <person name="Ahrendt S."/>
            <person name="Sahu N."/>
            <person name="Indic B."/>
            <person name="Wong-Bajracharya J."/>
            <person name="Merenyi Z."/>
            <person name="Ke H.-M."/>
            <person name="Monk M."/>
            <person name="Kocsube S."/>
            <person name="Drula E."/>
            <person name="Lipzen A."/>
            <person name="Balint B."/>
            <person name="Henrissat B."/>
            <person name="Andreopoulos B."/>
            <person name="Martin F.M."/>
            <person name="Harder C.B."/>
            <person name="Rigling D."/>
            <person name="Ford K.L."/>
            <person name="Foster G.D."/>
            <person name="Pangilinan J."/>
            <person name="Papanicolaou A."/>
            <person name="Barry K."/>
            <person name="LaButti K."/>
            <person name="Viragh M."/>
            <person name="Koriabine M."/>
            <person name="Yan M."/>
            <person name="Riley R."/>
            <person name="Champramary S."/>
            <person name="Plett K.L."/>
            <person name="Tsai I.J."/>
            <person name="Slot J."/>
            <person name="Sipos G."/>
            <person name="Plett J."/>
            <person name="Nagy L.G."/>
            <person name="Grigoriev I.V."/>
        </authorList>
    </citation>
    <scope>NUCLEOTIDE SEQUENCE</scope>
    <source>
        <strain evidence="2">FPL87.14</strain>
    </source>
</reference>
<proteinExistence type="predicted"/>
<evidence type="ECO:0000313" key="3">
    <source>
        <dbReference type="Proteomes" id="UP001175226"/>
    </source>
</evidence>
<sequence>MTCLLSLVNRYGNENSNIGFRVDPPPANPMDINIAVEETIIRKEQVVKKVKDMPAMQAAHTIADLVEYSASKDNGSGENEKKIEKVQIKEEARKKEIAAGKKKKEKSNEADNKREEEKEEFD</sequence>
<feature type="region of interest" description="Disordered" evidence="1">
    <location>
        <begin position="69"/>
        <end position="122"/>
    </location>
</feature>
<evidence type="ECO:0000256" key="1">
    <source>
        <dbReference type="SAM" id="MobiDB-lite"/>
    </source>
</evidence>
<protein>
    <submittedName>
        <fullName evidence="2">Uncharacterized protein</fullName>
    </submittedName>
</protein>
<name>A0AA39MKI4_9AGAR</name>
<dbReference type="Proteomes" id="UP001175226">
    <property type="component" value="Unassembled WGS sequence"/>
</dbReference>
<dbReference type="EMBL" id="JAUEPT010000051">
    <property type="protein sequence ID" value="KAK0437059.1"/>
    <property type="molecule type" value="Genomic_DNA"/>
</dbReference>
<dbReference type="AlphaFoldDB" id="A0AA39MKI4"/>